<evidence type="ECO:0000313" key="2">
    <source>
        <dbReference type="WBParaSite" id="PS1159_v2.g5533.t1"/>
    </source>
</evidence>
<proteinExistence type="predicted"/>
<reference evidence="2" key="1">
    <citation type="submission" date="2022-11" db="UniProtKB">
        <authorList>
            <consortium name="WormBaseParasite"/>
        </authorList>
    </citation>
    <scope>IDENTIFICATION</scope>
</reference>
<evidence type="ECO:0000313" key="1">
    <source>
        <dbReference type="Proteomes" id="UP000887580"/>
    </source>
</evidence>
<protein>
    <submittedName>
        <fullName evidence="2">DUF38 domain-containing protein</fullName>
    </submittedName>
</protein>
<name>A0AC35GIQ7_9BILA</name>
<sequence>MSMLYNSLATKTISKELYDQCCPKYQKLIKELEEKDADSARHNYNHDDPSKEPTEIILKFSDNYLTPNKYWEQCVNTIVVLEPKPIGWEKRYHKVLAIARKHFYFHTRTNEDFFSKIDNHSKMLIEYEEDRDESGHYYSIDENDLCYPHNCLKKCFRHFEKYSLRLPSTNVIKKYEEMKTLYTKIKADEKDAGKWIKCLKEFGNDTFLLNNVEYRLGKNLMDINLWKTYMAFLKEDGKFQRLLETYSKYCRFFLDDKEMKEVYKSEMLKYGSVNLQWKNLFDFEIFGGELNPEKDFDGNEKSDEDEYMDEEDVESDTDCDMKDIEQIDKNIYSTFYDKFHIQSFHFRESLIHYILKNANYRLLRKLFFSCKYFFSKQPTPICYRLKMDSEECFEDESIVVKLSSNLKLFFNDTYITGCIDINKSEEPVSKFISNLIPRLYRCEAKYINLVDQNLSFEELKSLIKHGGVVELDLRSSRIIDENKDYILLQEITAFLPNIEKLRLKQIKTNAYTAHVLANQKFNSKINNLFIDKICGEPFDSDQFLNYLIANRDQHIWLNMCFDETFEDLVFIGTFKKIMEDYAMPFKKMFMYISYN</sequence>
<dbReference type="Proteomes" id="UP000887580">
    <property type="component" value="Unplaced"/>
</dbReference>
<dbReference type="WBParaSite" id="PS1159_v2.g5533.t1">
    <property type="protein sequence ID" value="PS1159_v2.g5533.t1"/>
    <property type="gene ID" value="PS1159_v2.g5533"/>
</dbReference>
<accession>A0AC35GIQ7</accession>
<organism evidence="1 2">
    <name type="scientific">Panagrolaimus sp. PS1159</name>
    <dbReference type="NCBI Taxonomy" id="55785"/>
    <lineage>
        <taxon>Eukaryota</taxon>
        <taxon>Metazoa</taxon>
        <taxon>Ecdysozoa</taxon>
        <taxon>Nematoda</taxon>
        <taxon>Chromadorea</taxon>
        <taxon>Rhabditida</taxon>
        <taxon>Tylenchina</taxon>
        <taxon>Panagrolaimomorpha</taxon>
        <taxon>Panagrolaimoidea</taxon>
        <taxon>Panagrolaimidae</taxon>
        <taxon>Panagrolaimus</taxon>
    </lineage>
</organism>